<gene>
    <name evidence="1" type="ORF">AAFH96_05625</name>
</gene>
<dbReference type="Proteomes" id="UP001582793">
    <property type="component" value="Unassembled WGS sequence"/>
</dbReference>
<sequence length="87" mass="9438">MGYAFYTLPNGREAGYDVPDTCNLDGCNEQIDRGMAYLCGEEPGGDEYGCGGYFCYGHLFYAYPPDGKPQRCPACIAKDDDADGGVR</sequence>
<protein>
    <submittedName>
        <fullName evidence="1">Uncharacterized protein</fullName>
    </submittedName>
</protein>
<reference evidence="1 2" key="1">
    <citation type="submission" date="2024-04" db="EMBL/GenBank/DDBJ databases">
        <title>Polymorphospora sp. isolated from Baiyangdian Lake in Xiong'an New Area.</title>
        <authorList>
            <person name="Zhang X."/>
            <person name="Liu J."/>
        </authorList>
    </citation>
    <scope>NUCLEOTIDE SEQUENCE [LARGE SCALE GENOMIC DNA]</scope>
    <source>
        <strain evidence="1 2">2-325</strain>
    </source>
</reference>
<organism evidence="1 2">
    <name type="scientific">Polymorphospora lycopeni</name>
    <dbReference type="NCBI Taxonomy" id="3140240"/>
    <lineage>
        <taxon>Bacteria</taxon>
        <taxon>Bacillati</taxon>
        <taxon>Actinomycetota</taxon>
        <taxon>Actinomycetes</taxon>
        <taxon>Micromonosporales</taxon>
        <taxon>Micromonosporaceae</taxon>
        <taxon>Polymorphospora</taxon>
    </lineage>
</organism>
<dbReference type="EMBL" id="JBCGDC010000011">
    <property type="protein sequence ID" value="MFB6392583.1"/>
    <property type="molecule type" value="Genomic_DNA"/>
</dbReference>
<comment type="caution">
    <text evidence="1">The sequence shown here is derived from an EMBL/GenBank/DDBJ whole genome shotgun (WGS) entry which is preliminary data.</text>
</comment>
<dbReference type="RefSeq" id="WP_375733298.1">
    <property type="nucleotide sequence ID" value="NZ_JBCGDC010000011.1"/>
</dbReference>
<keyword evidence="2" id="KW-1185">Reference proteome</keyword>
<accession>A0ABV5CP40</accession>
<proteinExistence type="predicted"/>
<evidence type="ECO:0000313" key="1">
    <source>
        <dbReference type="EMBL" id="MFB6392583.1"/>
    </source>
</evidence>
<evidence type="ECO:0000313" key="2">
    <source>
        <dbReference type="Proteomes" id="UP001582793"/>
    </source>
</evidence>
<name>A0ABV5CP40_9ACTN</name>